<dbReference type="EMBL" id="QKUF01000042">
    <property type="protein sequence ID" value="PZW20541.1"/>
    <property type="molecule type" value="Genomic_DNA"/>
</dbReference>
<organism evidence="1 2">
    <name type="scientific">Thermosporothrix hazakensis</name>
    <dbReference type="NCBI Taxonomy" id="644383"/>
    <lineage>
        <taxon>Bacteria</taxon>
        <taxon>Bacillati</taxon>
        <taxon>Chloroflexota</taxon>
        <taxon>Ktedonobacteria</taxon>
        <taxon>Ktedonobacterales</taxon>
        <taxon>Thermosporotrichaceae</taxon>
        <taxon>Thermosporothrix</taxon>
    </lineage>
</organism>
<evidence type="ECO:0000313" key="2">
    <source>
        <dbReference type="Proteomes" id="UP000248806"/>
    </source>
</evidence>
<dbReference type="OrthoDB" id="3295342at2"/>
<protein>
    <submittedName>
        <fullName evidence="1">Uncharacterized protein</fullName>
    </submittedName>
</protein>
<name>A0A326TV94_THEHA</name>
<keyword evidence="2" id="KW-1185">Reference proteome</keyword>
<evidence type="ECO:0000313" key="1">
    <source>
        <dbReference type="EMBL" id="PZW20541.1"/>
    </source>
</evidence>
<dbReference type="Proteomes" id="UP000248806">
    <property type="component" value="Unassembled WGS sequence"/>
</dbReference>
<dbReference type="RefSeq" id="WP_111326140.1">
    <property type="nucleotide sequence ID" value="NZ_BIFX01000003.1"/>
</dbReference>
<dbReference type="PROSITE" id="PS51257">
    <property type="entry name" value="PROKAR_LIPOPROTEIN"/>
    <property type="match status" value="1"/>
</dbReference>
<proteinExistence type="predicted"/>
<comment type="caution">
    <text evidence="1">The sequence shown here is derived from an EMBL/GenBank/DDBJ whole genome shotgun (WGS) entry which is preliminary data.</text>
</comment>
<accession>A0A326TV94</accession>
<dbReference type="AlphaFoldDB" id="A0A326TV94"/>
<reference evidence="1 2" key="1">
    <citation type="submission" date="2018-06" db="EMBL/GenBank/DDBJ databases">
        <title>Genomic Encyclopedia of Archaeal and Bacterial Type Strains, Phase II (KMG-II): from individual species to whole genera.</title>
        <authorList>
            <person name="Goeker M."/>
        </authorList>
    </citation>
    <scope>NUCLEOTIDE SEQUENCE [LARGE SCALE GENOMIC DNA]</scope>
    <source>
        <strain evidence="1 2">ATCC BAA-1881</strain>
    </source>
</reference>
<gene>
    <name evidence="1" type="ORF">EI42_05914</name>
</gene>
<sequence>MKKRITLLCLFALIFLLILSGCQQIPDYALDNAPTLAPTKPVITLQKLRERPLQLPTLPRGADCPTTSVHRFGQRIVMGNGPIYVVIETIQTAAQPAILQLRRFDPHDANASALKDPEWRPAKALWFADTSKYQGIGLVRGRQLDGSAAVLFDYDLSKDLELPEFTHTPEEIDRPSYIRINQQSPGCYGLQIDGSNFTDVIIFQVKDV</sequence>